<sequence>MPTRDAFQFLPPVQLSLDHGQDRLASLHSVYASSTFEAGDCAGVEPAKSIENERQTYVVAAGRVSLVAG</sequence>
<dbReference type="AlphaFoldDB" id="A0A427XP11"/>
<dbReference type="RefSeq" id="XP_028475500.1">
    <property type="nucleotide sequence ID" value="XM_028624428.1"/>
</dbReference>
<comment type="caution">
    <text evidence="1">The sequence shown here is derived from an EMBL/GenBank/DDBJ whole genome shotgun (WGS) entry which is preliminary data.</text>
</comment>
<reference evidence="1 2" key="1">
    <citation type="submission" date="2018-11" db="EMBL/GenBank/DDBJ databases">
        <title>Genome sequence of Apiotrichum porosum DSM 27194.</title>
        <authorList>
            <person name="Aliyu H."/>
            <person name="Gorte O."/>
            <person name="Ochsenreither K."/>
        </authorList>
    </citation>
    <scope>NUCLEOTIDE SEQUENCE [LARGE SCALE GENOMIC DNA]</scope>
    <source>
        <strain evidence="1 2">DSM 27194</strain>
    </source>
</reference>
<accession>A0A427XP11</accession>
<name>A0A427XP11_9TREE</name>
<gene>
    <name evidence="1" type="ORF">EHS24_009135</name>
</gene>
<protein>
    <submittedName>
        <fullName evidence="1">Uncharacterized protein</fullName>
    </submittedName>
</protein>
<keyword evidence="2" id="KW-1185">Reference proteome</keyword>
<dbReference type="Proteomes" id="UP000279236">
    <property type="component" value="Unassembled WGS sequence"/>
</dbReference>
<evidence type="ECO:0000313" key="1">
    <source>
        <dbReference type="EMBL" id="RSH80553.1"/>
    </source>
</evidence>
<dbReference type="GeneID" id="39593678"/>
<dbReference type="EMBL" id="RSCE01000008">
    <property type="protein sequence ID" value="RSH80553.1"/>
    <property type="molecule type" value="Genomic_DNA"/>
</dbReference>
<organism evidence="1 2">
    <name type="scientific">Apiotrichum porosum</name>
    <dbReference type="NCBI Taxonomy" id="105984"/>
    <lineage>
        <taxon>Eukaryota</taxon>
        <taxon>Fungi</taxon>
        <taxon>Dikarya</taxon>
        <taxon>Basidiomycota</taxon>
        <taxon>Agaricomycotina</taxon>
        <taxon>Tremellomycetes</taxon>
        <taxon>Trichosporonales</taxon>
        <taxon>Trichosporonaceae</taxon>
        <taxon>Apiotrichum</taxon>
    </lineage>
</organism>
<evidence type="ECO:0000313" key="2">
    <source>
        <dbReference type="Proteomes" id="UP000279236"/>
    </source>
</evidence>
<proteinExistence type="predicted"/>